<dbReference type="Pfam" id="PF11026">
    <property type="entry name" value="DUF2721"/>
    <property type="match status" value="1"/>
</dbReference>
<evidence type="ECO:0008006" key="4">
    <source>
        <dbReference type="Google" id="ProtNLM"/>
    </source>
</evidence>
<evidence type="ECO:0000313" key="2">
    <source>
        <dbReference type="EMBL" id="EHY30649.1"/>
    </source>
</evidence>
<accession>H3KGW8</accession>
<dbReference type="OrthoDB" id="9153719at2"/>
<proteinExistence type="predicted"/>
<name>H3KGW8_9BURK</name>
<dbReference type="Proteomes" id="UP000004956">
    <property type="component" value="Unassembled WGS sequence"/>
</dbReference>
<comment type="caution">
    <text evidence="2">The sequence shown here is derived from an EMBL/GenBank/DDBJ whole genome shotgun (WGS) entry which is preliminary data.</text>
</comment>
<gene>
    <name evidence="2" type="ORF">HMPREF9440_02001</name>
</gene>
<evidence type="ECO:0000313" key="3">
    <source>
        <dbReference type="Proteomes" id="UP000004956"/>
    </source>
</evidence>
<keyword evidence="1" id="KW-1133">Transmembrane helix</keyword>
<keyword evidence="1" id="KW-0472">Membrane</keyword>
<evidence type="ECO:0000256" key="1">
    <source>
        <dbReference type="SAM" id="Phobius"/>
    </source>
</evidence>
<dbReference type="RefSeq" id="WP_008543206.1">
    <property type="nucleotide sequence ID" value="NZ_JH605003.1"/>
</dbReference>
<dbReference type="PATRIC" id="fig|762967.3.peg.1578"/>
<keyword evidence="1" id="KW-0812">Transmembrane</keyword>
<feature type="transmembrane region" description="Helical" evidence="1">
    <location>
        <begin position="78"/>
        <end position="100"/>
    </location>
</feature>
<sequence>MVDINEFNQILASSLTPITLISGVGLLMICMTARYNHATNRIRQLMAKRATAAAKFEPVIDAEIDLIYERASLVRRGMLCVALSAVFSALLVTLCVLADFTDVSLLYVEGGLLMGAITLIVVSTLYFSAEINLSLHALKMAIDNMPPAPEGPAGQTEKTE</sequence>
<dbReference type="AlphaFoldDB" id="H3KGW8"/>
<feature type="transmembrane region" description="Helical" evidence="1">
    <location>
        <begin position="12"/>
        <end position="33"/>
    </location>
</feature>
<feature type="transmembrane region" description="Helical" evidence="1">
    <location>
        <begin position="106"/>
        <end position="129"/>
    </location>
</feature>
<organism evidence="2 3">
    <name type="scientific">Sutterella parvirubra YIT 11816</name>
    <dbReference type="NCBI Taxonomy" id="762967"/>
    <lineage>
        <taxon>Bacteria</taxon>
        <taxon>Pseudomonadati</taxon>
        <taxon>Pseudomonadota</taxon>
        <taxon>Betaproteobacteria</taxon>
        <taxon>Burkholderiales</taxon>
        <taxon>Sutterellaceae</taxon>
        <taxon>Sutterella</taxon>
    </lineage>
</organism>
<dbReference type="EMBL" id="AFBQ01000299">
    <property type="protein sequence ID" value="EHY30649.1"/>
    <property type="molecule type" value="Genomic_DNA"/>
</dbReference>
<keyword evidence="3" id="KW-1185">Reference proteome</keyword>
<protein>
    <recommendedName>
        <fullName evidence="4">DUF2721 domain-containing protein</fullName>
    </recommendedName>
</protein>
<dbReference type="InterPro" id="IPR021279">
    <property type="entry name" value="DUF2721"/>
</dbReference>
<dbReference type="STRING" id="762967.HMPREF9440_02001"/>
<dbReference type="HOGENOM" id="CLU_118464_1_0_4"/>
<reference evidence="2 3" key="1">
    <citation type="submission" date="2011-11" db="EMBL/GenBank/DDBJ databases">
        <authorList>
            <person name="Weinstock G."/>
            <person name="Sodergren E."/>
            <person name="Clifton S."/>
            <person name="Fulton L."/>
            <person name="Fulton B."/>
            <person name="Courtney L."/>
            <person name="Fronick C."/>
            <person name="Harrison M."/>
            <person name="Strong C."/>
            <person name="Farmer C."/>
            <person name="Delahaunty K."/>
            <person name="Markovic C."/>
            <person name="Hall O."/>
            <person name="Minx P."/>
            <person name="Tomlinson C."/>
            <person name="Mitreva M."/>
            <person name="Hou S."/>
            <person name="Chen J."/>
            <person name="Wollam A."/>
            <person name="Pepin K.H."/>
            <person name="Johnson M."/>
            <person name="Bhonagiri V."/>
            <person name="Zhang X."/>
            <person name="Suruliraj S."/>
            <person name="Warren W."/>
            <person name="Chinwalla A."/>
            <person name="Mardis E.R."/>
            <person name="Wilson R.K."/>
        </authorList>
    </citation>
    <scope>NUCLEOTIDE SEQUENCE [LARGE SCALE GENOMIC DNA]</scope>
    <source>
        <strain evidence="2 3">YIT 11816</strain>
    </source>
</reference>